<dbReference type="GO" id="GO:0000049">
    <property type="term" value="F:tRNA binding"/>
    <property type="evidence" value="ECO:0007669"/>
    <property type="project" value="UniProtKB-KW"/>
</dbReference>
<organism evidence="3 4">
    <name type="scientific">Veillonella tobetsuensis</name>
    <dbReference type="NCBI Taxonomy" id="1110546"/>
    <lineage>
        <taxon>Bacteria</taxon>
        <taxon>Bacillati</taxon>
        <taxon>Bacillota</taxon>
        <taxon>Negativicutes</taxon>
        <taxon>Veillonellales</taxon>
        <taxon>Veillonellaceae</taxon>
        <taxon>Veillonella</taxon>
    </lineage>
</organism>
<comment type="similarity">
    <text evidence="2">Belongs to the TmcAL family.</text>
</comment>
<dbReference type="GO" id="GO:0005524">
    <property type="term" value="F:ATP binding"/>
    <property type="evidence" value="ECO:0007669"/>
    <property type="project" value="UniProtKB-KW"/>
</dbReference>
<proteinExistence type="inferred from homology"/>
<dbReference type="PANTHER" id="PTHR37825">
    <property type="entry name" value="TRNA(MET) CYTIDINE ACETATE LIGASE"/>
    <property type="match status" value="1"/>
</dbReference>
<dbReference type="Proteomes" id="UP000238877">
    <property type="component" value="Unassembled WGS sequence"/>
</dbReference>
<dbReference type="InterPro" id="IPR008513">
    <property type="entry name" value="tRNA(Met)_cyd_acetate_ligase"/>
</dbReference>
<dbReference type="GO" id="GO:0016740">
    <property type="term" value="F:transferase activity"/>
    <property type="evidence" value="ECO:0007669"/>
    <property type="project" value="UniProtKB-KW"/>
</dbReference>
<dbReference type="Pfam" id="PF05636">
    <property type="entry name" value="HIGH_NTase1"/>
    <property type="match status" value="1"/>
</dbReference>
<evidence type="ECO:0000256" key="2">
    <source>
        <dbReference type="HAMAP-Rule" id="MF_01539"/>
    </source>
</evidence>
<dbReference type="SUPFAM" id="SSF52374">
    <property type="entry name" value="Nucleotidylyl transferase"/>
    <property type="match status" value="1"/>
</dbReference>
<dbReference type="InterPro" id="IPR014729">
    <property type="entry name" value="Rossmann-like_a/b/a_fold"/>
</dbReference>
<dbReference type="GO" id="GO:0016879">
    <property type="term" value="F:ligase activity, forming carbon-nitrogen bonds"/>
    <property type="evidence" value="ECO:0007669"/>
    <property type="project" value="UniProtKB-UniRule"/>
</dbReference>
<dbReference type="STRING" id="1110546.GCA_001078375_01424"/>
<dbReference type="GO" id="GO:0006400">
    <property type="term" value="P:tRNA modification"/>
    <property type="evidence" value="ECO:0007669"/>
    <property type="project" value="UniProtKB-UniRule"/>
</dbReference>
<keyword evidence="3" id="KW-0808">Transferase</keyword>
<dbReference type="EC" id="6.3.4.-" evidence="2"/>
<keyword evidence="2" id="KW-0547">Nucleotide-binding</keyword>
<dbReference type="GO" id="GO:0005737">
    <property type="term" value="C:cytoplasm"/>
    <property type="evidence" value="ECO:0007669"/>
    <property type="project" value="UniProtKB-SubCell"/>
</dbReference>
<name>A0A2S7ZR55_9FIRM</name>
<comment type="caution">
    <text evidence="3">The sequence shown here is derived from an EMBL/GenBank/DDBJ whole genome shotgun (WGS) entry which is preliminary data.</text>
</comment>
<protein>
    <recommendedName>
        <fullName evidence="2">tRNA(Met) cytidine acetate ligase</fullName>
        <ecNumber evidence="2">6.3.4.-</ecNumber>
    </recommendedName>
</protein>
<feature type="binding site" evidence="2">
    <location>
        <begin position="7"/>
        <end position="20"/>
    </location>
    <ligand>
        <name>ATP</name>
        <dbReference type="ChEBI" id="CHEBI:30616"/>
    </ligand>
</feature>
<gene>
    <name evidence="2" type="primary">tmcAL</name>
    <name evidence="3" type="ORF">VTHSUH11_02975</name>
</gene>
<dbReference type="PANTHER" id="PTHR37825:SF1">
    <property type="entry name" value="TRNA(MET) CYTIDINE ACETATE LIGASE"/>
    <property type="match status" value="1"/>
</dbReference>
<dbReference type="EMBL" id="PPDF01000007">
    <property type="protein sequence ID" value="PQL25705.1"/>
    <property type="molecule type" value="Genomic_DNA"/>
</dbReference>
<feature type="binding site" evidence="2">
    <location>
        <position position="184"/>
    </location>
    <ligand>
        <name>ATP</name>
        <dbReference type="ChEBI" id="CHEBI:30616"/>
    </ligand>
</feature>
<keyword evidence="2" id="KW-0436">Ligase</keyword>
<keyword evidence="1 2" id="KW-0819">tRNA processing</keyword>
<comment type="subcellular location">
    <subcellularLocation>
        <location evidence="2">Cytoplasm</location>
    </subcellularLocation>
</comment>
<comment type="caution">
    <text evidence="2">Lacks conserved residue(s) required for the propagation of feature annotation.</text>
</comment>
<dbReference type="Gene3D" id="3.40.50.620">
    <property type="entry name" value="HUPs"/>
    <property type="match status" value="1"/>
</dbReference>
<evidence type="ECO:0000256" key="1">
    <source>
        <dbReference type="ARBA" id="ARBA00022694"/>
    </source>
</evidence>
<feature type="binding site" evidence="2">
    <location>
        <position position="159"/>
    </location>
    <ligand>
        <name>ATP</name>
        <dbReference type="ChEBI" id="CHEBI:30616"/>
    </ligand>
</feature>
<dbReference type="HAMAP" id="MF_01539">
    <property type="entry name" value="TmcAL"/>
    <property type="match status" value="1"/>
</dbReference>
<keyword evidence="2" id="KW-0067">ATP-binding</keyword>
<comment type="catalytic activity">
    <reaction evidence="2">
        <text>cytidine(34) in elongator tRNA(Met) + acetate + ATP = N(4)-acetylcytidine(34) in elongator tRNA(Met) + AMP + diphosphate</text>
        <dbReference type="Rhea" id="RHEA:58144"/>
        <dbReference type="Rhea" id="RHEA-COMP:10693"/>
        <dbReference type="Rhea" id="RHEA-COMP:10694"/>
        <dbReference type="ChEBI" id="CHEBI:30089"/>
        <dbReference type="ChEBI" id="CHEBI:30616"/>
        <dbReference type="ChEBI" id="CHEBI:33019"/>
        <dbReference type="ChEBI" id="CHEBI:74900"/>
        <dbReference type="ChEBI" id="CHEBI:82748"/>
        <dbReference type="ChEBI" id="CHEBI:456215"/>
    </reaction>
</comment>
<keyword evidence="2" id="KW-0963">Cytoplasm</keyword>
<evidence type="ECO:0000313" key="4">
    <source>
        <dbReference type="Proteomes" id="UP000238877"/>
    </source>
</evidence>
<dbReference type="AlphaFoldDB" id="A0A2S7ZR55"/>
<feature type="binding site" evidence="2">
    <location>
        <position position="101"/>
    </location>
    <ligand>
        <name>ATP</name>
        <dbReference type="ChEBI" id="CHEBI:30616"/>
    </ligand>
</feature>
<evidence type="ECO:0000313" key="3">
    <source>
        <dbReference type="EMBL" id="PQL25705.1"/>
    </source>
</evidence>
<dbReference type="RefSeq" id="WP_105092604.1">
    <property type="nucleotide sequence ID" value="NZ_PPDF01000007.1"/>
</dbReference>
<reference evidence="3 4" key="1">
    <citation type="submission" date="2018-01" db="EMBL/GenBank/DDBJ databases">
        <title>Draft genome sequences of clinical isolates and type strains of oral Veillonella including Veillonella infantum sp., nov.</title>
        <authorList>
            <person name="Mashima I."/>
            <person name="Liao Y.-C."/>
            <person name="Sabharwal A."/>
            <person name="Haase E.M."/>
            <person name="Nakazawa F."/>
            <person name="Scannapieco F.A."/>
        </authorList>
    </citation>
    <scope>NUCLEOTIDE SEQUENCE [LARGE SCALE GENOMIC DNA]</scope>
    <source>
        <strain evidence="3 4">Y6</strain>
    </source>
</reference>
<keyword evidence="2" id="KW-0820">tRNA-binding</keyword>
<comment type="function">
    <text evidence="2">Catalyzes the formation of N(4)-acetylcytidine (ac(4)C) at the wobble position of elongator tRNA(Met), using acetate and ATP as substrates. First activates an acetate ion to form acetyladenylate (Ac-AMP) and then transfers the acetyl group to tRNA to form ac(4)C34.</text>
</comment>
<keyword evidence="2" id="KW-0694">RNA-binding</keyword>
<accession>A0A2S7ZR55</accession>
<sequence>MKAIGIICEYNPFHNGHSHQLHTLSNTHPDAVRIAIMSGSFVQRGEPAYFSKFDRARWAIYGGADVVIELPTVYSLGSAELFCTGAIRLMKALHIDSISFGSELNNNTVLHEAAEFLNTKQGQDAIQRQVRTGVSYGTALRQVIAEHVRNGELINNAPNALLGLEYIRAAQQYFNDLSVVPITRQSSHHSTLLPYGQEFPSGTALREALIQYKAIDSYVPASIIDDVNRVIKSGAYVDYERYQDMLHGINRLLSTVELERYGDFTEGIEYRWYQAMRQTNWIDALEEIKTKRYTYARLRRMAAYTALHITKSILQEAHMLGPQYARLLAFNQRGRTWLKHKTPSIPVIQKWAKAHSMVSICGKEMLCIDTKATDLQAYVFKAPTARTGHDDFRYSPQYIET</sequence>